<reference evidence="3" key="1">
    <citation type="submission" date="2024-05" db="EMBL/GenBank/DDBJ databases">
        <authorList>
            <person name="Jung D.-H."/>
        </authorList>
    </citation>
    <scope>NUCLEOTIDE SEQUENCE</scope>
    <source>
        <strain evidence="3">JA-25</strain>
    </source>
</reference>
<evidence type="ECO:0008006" key="5">
    <source>
        <dbReference type="Google" id="ProtNLM"/>
    </source>
</evidence>
<dbReference type="RefSeq" id="WP_166691041.1">
    <property type="nucleotide sequence ID" value="NZ_WAEL01000001.1"/>
</dbReference>
<name>A0ABX0QAW1_9BACT</name>
<evidence type="ECO:0000313" key="4">
    <source>
        <dbReference type="Proteomes" id="UP000606008"/>
    </source>
</evidence>
<protein>
    <recommendedName>
        <fullName evidence="5">DUF1351 domain-containing protein</fullName>
    </recommendedName>
</protein>
<evidence type="ECO:0000256" key="1">
    <source>
        <dbReference type="SAM" id="Coils"/>
    </source>
</evidence>
<proteinExistence type="predicted"/>
<gene>
    <name evidence="3" type="ORF">F7231_04445</name>
</gene>
<sequence length="469" mass="52676">MTTEVEAPIDAVVVEIIPTAKLAEIQPDTDELATVNATDAGLAVLLAKAEELAAIGAPDKASYDHIHAVTMVAVKVRTGAKKLAKELAAPHKDEYDKIIGEGERIGAEAKKAEDLLRPIKEDYEESEKRRKIAEAKAEADKIQSRISSLIRQGATYEAGSYLLGDVVIDNIEVQAATDEVWQTLFTSVVVEAEKIAVAQREAEAKKQAEAEALEKQRQEQERQQQLLDAQAKKQREEAEAQRVAMEKQQAELRQQVLDMRLEKLTGLGWETNGKRVWYSEYASYPHTDIVNWSATAFSEMVDQFWAWENERIGKAAAAQREQEEIAERERQLSTRFRERSALLVAEGWQWDEEGDVCSNGQAWSITLEDLRDIDDEGFNNLLAGFRQWVLNQAEAAKQAEADAKAKQKADKERAKRLKPDKDRLSKWSANLASYTLAVTNQPETTELQNQFIVRLAALAQEFIEEVEAL</sequence>
<feature type="compositionally biased region" description="Basic and acidic residues" evidence="2">
    <location>
        <begin position="211"/>
        <end position="222"/>
    </location>
</feature>
<accession>A0ABX0QAW1</accession>
<organism evidence="3 4">
    <name type="scientific">Fibrivirga algicola</name>
    <dbReference type="NCBI Taxonomy" id="2950420"/>
    <lineage>
        <taxon>Bacteria</taxon>
        <taxon>Pseudomonadati</taxon>
        <taxon>Bacteroidota</taxon>
        <taxon>Cytophagia</taxon>
        <taxon>Cytophagales</taxon>
        <taxon>Spirosomataceae</taxon>
        <taxon>Fibrivirga</taxon>
    </lineage>
</organism>
<evidence type="ECO:0000313" key="3">
    <source>
        <dbReference type="EMBL" id="NID09410.1"/>
    </source>
</evidence>
<comment type="caution">
    <text evidence="3">The sequence shown here is derived from an EMBL/GenBank/DDBJ whole genome shotgun (WGS) entry which is preliminary data.</text>
</comment>
<evidence type="ECO:0000256" key="2">
    <source>
        <dbReference type="SAM" id="MobiDB-lite"/>
    </source>
</evidence>
<keyword evidence="4" id="KW-1185">Reference proteome</keyword>
<dbReference type="Proteomes" id="UP000606008">
    <property type="component" value="Unassembled WGS sequence"/>
</dbReference>
<keyword evidence="1" id="KW-0175">Coiled coil</keyword>
<feature type="region of interest" description="Disordered" evidence="2">
    <location>
        <begin position="211"/>
        <end position="232"/>
    </location>
</feature>
<feature type="coiled-coil region" evidence="1">
    <location>
        <begin position="123"/>
        <end position="152"/>
    </location>
</feature>
<dbReference type="EMBL" id="WAEL01000001">
    <property type="protein sequence ID" value="NID09410.1"/>
    <property type="molecule type" value="Genomic_DNA"/>
</dbReference>